<keyword evidence="8 11" id="KW-0663">Pyridoxal phosphate</keyword>
<keyword evidence="14" id="KW-1185">Reference proteome</keyword>
<comment type="cofactor">
    <cofactor evidence="2">
        <name>pyridoxal 5'-phosphate</name>
        <dbReference type="ChEBI" id="CHEBI:597326"/>
    </cofactor>
</comment>
<name>A0AA90NDI8_9ACTN</name>
<dbReference type="GO" id="GO:0005975">
    <property type="term" value="P:carbohydrate metabolic process"/>
    <property type="evidence" value="ECO:0007669"/>
    <property type="project" value="InterPro"/>
</dbReference>
<evidence type="ECO:0000256" key="9">
    <source>
        <dbReference type="ARBA" id="ARBA00023277"/>
    </source>
</evidence>
<protein>
    <recommendedName>
        <fullName evidence="4">glycogen phosphorylase</fullName>
        <ecNumber evidence="4">2.4.1.1</ecNumber>
    </recommendedName>
</protein>
<evidence type="ECO:0000256" key="8">
    <source>
        <dbReference type="ARBA" id="ARBA00022898"/>
    </source>
</evidence>
<accession>A0AA90NDI8</accession>
<keyword evidence="5" id="KW-0021">Allosteric enzyme</keyword>
<dbReference type="RefSeq" id="WP_305112749.1">
    <property type="nucleotide sequence ID" value="NZ_JAUTIX010000009.1"/>
</dbReference>
<dbReference type="InterPro" id="IPR035090">
    <property type="entry name" value="Pyridoxal_P_attach_site"/>
</dbReference>
<dbReference type="PANTHER" id="PTHR42655:SF1">
    <property type="entry name" value="GLYCOGEN PHOSPHORYLASE"/>
    <property type="match status" value="1"/>
</dbReference>
<dbReference type="Gene3D" id="3.40.50.2000">
    <property type="entry name" value="Glycogen Phosphorylase B"/>
    <property type="match status" value="3"/>
</dbReference>
<feature type="domain" description="DUF3417" evidence="12">
    <location>
        <begin position="14"/>
        <end position="118"/>
    </location>
</feature>
<dbReference type="InterPro" id="IPR000811">
    <property type="entry name" value="Glyco_trans_35"/>
</dbReference>
<keyword evidence="6" id="KW-0328">Glycosyltransferase</keyword>
<evidence type="ECO:0000256" key="10">
    <source>
        <dbReference type="ARBA" id="ARBA00025174"/>
    </source>
</evidence>
<dbReference type="InterPro" id="IPR052182">
    <property type="entry name" value="Glycogen/Maltodextrin_Phosph"/>
</dbReference>
<sequence>MHATGTFTVEPTYPETLAPLAELALNLRWVWHGPTQDLFAALAPEAWAATHDPLAALHGADQARVAQLGDDPEYVARVRAVEADLHDYLDRPAWADGLKDGARAIAYFSMEFGISQTLPNYSGGLGVLAGDHLKAASDLGLPLVALGLLYRHGYFQQSLSADGWQLERYPALDPKRLPLSPVQLSDGQQLRVSVTLAEGRVLHAAVWRAFVGRIPLLLLDTDIDANDADLRTVTDRLYGGDAEHRLRQEILLGIGGVRAARAFCDLTGHLGIEVFHANEGHAGFLGLERIRELMATEELGYEAAKAVARTATVFTTHTPVPAGIDRFPVDLVRRYFGDGGPMCSLLPTVPLDDVIALGAEADPNVFNMAHMGFRLAQRANGVSKLHGVVSRQMFAGLWPGFEPAEVPIGSVTNGVHRGTWADRAVQERASDPLALPDDALWRIRNGLRARLVDEVRGRTRAAWRERGAVDAELGWTERMFDPTALTIGFARRVSTYKRLTLMLRDPDRLRALLLDDERPVQVVIAGKSHPADDEGKRLLQQFLAFTDDRAIRHRIAFLPDYSIGMAGYLYHGCDVWLNNPLRPLEACGTSGMKSALNGGLNLSVLDGWWDELYDGQNGWAIPSAVGIDPERRDDIEADALYDLIEHEVVPTFYERREPAEAPPRWIAKVRHTLAVTGPEVSADRMVREYATDYYRPAARSARAVRPLVDELVEYTGRVRAGWDAVRVGNSQAQVVPDGVDLTAEIDLGDLEDGDVRVEAVIGGVDGAGELVNGTPVRLHFDGSRYRAVLPAHVGRFGYAVRVLPQHRLLAGPAELGLVRYAR</sequence>
<evidence type="ECO:0000256" key="3">
    <source>
        <dbReference type="ARBA" id="ARBA00006047"/>
    </source>
</evidence>
<dbReference type="SUPFAM" id="SSF53756">
    <property type="entry name" value="UDP-Glycosyltransferase/glycogen phosphorylase"/>
    <property type="match status" value="1"/>
</dbReference>
<dbReference type="GO" id="GO:0030170">
    <property type="term" value="F:pyridoxal phosphate binding"/>
    <property type="evidence" value="ECO:0007669"/>
    <property type="project" value="InterPro"/>
</dbReference>
<evidence type="ECO:0000256" key="5">
    <source>
        <dbReference type="ARBA" id="ARBA00022533"/>
    </source>
</evidence>
<dbReference type="AlphaFoldDB" id="A0AA90NDI8"/>
<dbReference type="Proteomes" id="UP001178281">
    <property type="component" value="Unassembled WGS sequence"/>
</dbReference>
<proteinExistence type="inferred from homology"/>
<keyword evidence="7" id="KW-0808">Transferase</keyword>
<dbReference type="InterPro" id="IPR024517">
    <property type="entry name" value="Glycogen_phosphorylase_DUF3417"/>
</dbReference>
<dbReference type="NCBIfam" id="TIGR02094">
    <property type="entry name" value="more_P_ylases"/>
    <property type="match status" value="1"/>
</dbReference>
<evidence type="ECO:0000256" key="4">
    <source>
        <dbReference type="ARBA" id="ARBA00012591"/>
    </source>
</evidence>
<organism evidence="13 14">
    <name type="scientific">Tsukamurella strandjordii</name>
    <dbReference type="NCBI Taxonomy" id="147577"/>
    <lineage>
        <taxon>Bacteria</taxon>
        <taxon>Bacillati</taxon>
        <taxon>Actinomycetota</taxon>
        <taxon>Actinomycetes</taxon>
        <taxon>Mycobacteriales</taxon>
        <taxon>Tsukamurellaceae</taxon>
        <taxon>Tsukamurella</taxon>
    </lineage>
</organism>
<evidence type="ECO:0000256" key="7">
    <source>
        <dbReference type="ARBA" id="ARBA00022679"/>
    </source>
</evidence>
<dbReference type="Pfam" id="PF11897">
    <property type="entry name" value="DUF3417"/>
    <property type="match status" value="1"/>
</dbReference>
<evidence type="ECO:0000256" key="11">
    <source>
        <dbReference type="PIRSR" id="PIRSR000460-1"/>
    </source>
</evidence>
<dbReference type="InterPro" id="IPR011834">
    <property type="entry name" value="Agluc_phsphrylas"/>
</dbReference>
<comment type="function">
    <text evidence="10">Phosphorylase is an important allosteric enzyme in carbohydrate metabolism. Enzymes from different sources differ in their regulatory mechanisms and in their natural substrates. However, all known phosphorylases share catalytic and structural properties.</text>
</comment>
<dbReference type="PROSITE" id="PS00102">
    <property type="entry name" value="PHOSPHORYLASE"/>
    <property type="match status" value="1"/>
</dbReference>
<dbReference type="Pfam" id="PF00343">
    <property type="entry name" value="Phosphorylase"/>
    <property type="match status" value="1"/>
</dbReference>
<dbReference type="GO" id="GO:0008184">
    <property type="term" value="F:glycogen phosphorylase activity"/>
    <property type="evidence" value="ECO:0007669"/>
    <property type="project" value="InterPro"/>
</dbReference>
<comment type="catalytic activity">
    <reaction evidence="1">
        <text>[(1-&gt;4)-alpha-D-glucosyl](n) + phosphate = [(1-&gt;4)-alpha-D-glucosyl](n-1) + alpha-D-glucose 1-phosphate</text>
        <dbReference type="Rhea" id="RHEA:41732"/>
        <dbReference type="Rhea" id="RHEA-COMP:9584"/>
        <dbReference type="Rhea" id="RHEA-COMP:9586"/>
        <dbReference type="ChEBI" id="CHEBI:15444"/>
        <dbReference type="ChEBI" id="CHEBI:43474"/>
        <dbReference type="ChEBI" id="CHEBI:58601"/>
        <dbReference type="EC" id="2.4.1.1"/>
    </reaction>
</comment>
<evidence type="ECO:0000259" key="12">
    <source>
        <dbReference type="Pfam" id="PF11897"/>
    </source>
</evidence>
<dbReference type="EMBL" id="JAUTIX010000009">
    <property type="protein sequence ID" value="MDP0400336.1"/>
    <property type="molecule type" value="Genomic_DNA"/>
</dbReference>
<evidence type="ECO:0000256" key="2">
    <source>
        <dbReference type="ARBA" id="ARBA00001933"/>
    </source>
</evidence>
<dbReference type="PIRSF" id="PIRSF000460">
    <property type="entry name" value="Pprylas_GlgP"/>
    <property type="match status" value="1"/>
</dbReference>
<reference evidence="13" key="1">
    <citation type="submission" date="2023-08" db="EMBL/GenBank/DDBJ databases">
        <title>The draft genome of Tsukamurella strandjordii strain 050030.</title>
        <authorList>
            <person name="Zhao F."/>
            <person name="Feng Y."/>
            <person name="Zong Z."/>
        </authorList>
    </citation>
    <scope>NUCLEOTIDE SEQUENCE</scope>
    <source>
        <strain evidence="13">050030</strain>
    </source>
</reference>
<evidence type="ECO:0000256" key="1">
    <source>
        <dbReference type="ARBA" id="ARBA00001275"/>
    </source>
</evidence>
<comment type="caution">
    <text evidence="13">The sequence shown here is derived from an EMBL/GenBank/DDBJ whole genome shotgun (WGS) entry which is preliminary data.</text>
</comment>
<comment type="similarity">
    <text evidence="3">Belongs to the glycogen phosphorylase family.</text>
</comment>
<feature type="modified residue" description="N6-(pyridoxal phosphate)lysine" evidence="11">
    <location>
        <position position="593"/>
    </location>
</feature>
<dbReference type="PANTHER" id="PTHR42655">
    <property type="entry name" value="GLYCOGEN PHOSPHORYLASE"/>
    <property type="match status" value="1"/>
</dbReference>
<evidence type="ECO:0000256" key="6">
    <source>
        <dbReference type="ARBA" id="ARBA00022676"/>
    </source>
</evidence>
<keyword evidence="9" id="KW-0119">Carbohydrate metabolism</keyword>
<gene>
    <name evidence="13" type="primary">glgP</name>
    <name evidence="13" type="ORF">Q7X28_20660</name>
</gene>
<dbReference type="EC" id="2.4.1.1" evidence="4"/>
<evidence type="ECO:0000313" key="13">
    <source>
        <dbReference type="EMBL" id="MDP0400336.1"/>
    </source>
</evidence>
<evidence type="ECO:0000313" key="14">
    <source>
        <dbReference type="Proteomes" id="UP001178281"/>
    </source>
</evidence>